<dbReference type="EMBL" id="NSJZ01000021">
    <property type="protein sequence ID" value="PAU96112.1"/>
    <property type="molecule type" value="Genomic_DNA"/>
</dbReference>
<keyword evidence="5 7" id="KW-1133">Transmembrane helix</keyword>
<evidence type="ECO:0000256" key="5">
    <source>
        <dbReference type="ARBA" id="ARBA00022989"/>
    </source>
</evidence>
<feature type="transmembrane region" description="Helical" evidence="7">
    <location>
        <begin position="130"/>
        <end position="149"/>
    </location>
</feature>
<evidence type="ECO:0000256" key="4">
    <source>
        <dbReference type="ARBA" id="ARBA00022692"/>
    </source>
</evidence>
<organism evidence="8 9">
    <name type="scientific">Paracoccus salipaludis</name>
    <dbReference type="NCBI Taxonomy" id="2032623"/>
    <lineage>
        <taxon>Bacteria</taxon>
        <taxon>Pseudomonadati</taxon>
        <taxon>Pseudomonadota</taxon>
        <taxon>Alphaproteobacteria</taxon>
        <taxon>Rhodobacterales</taxon>
        <taxon>Paracoccaceae</taxon>
        <taxon>Paracoccus</taxon>
    </lineage>
</organism>
<dbReference type="RefSeq" id="WP_095641244.1">
    <property type="nucleotide sequence ID" value="NZ_NSJZ01000021.1"/>
</dbReference>
<dbReference type="InterPro" id="IPR050833">
    <property type="entry name" value="Poly_Biosynth_Transport"/>
</dbReference>
<dbReference type="CDD" id="cd13127">
    <property type="entry name" value="MATE_tuaB_like"/>
    <property type="match status" value="1"/>
</dbReference>
<feature type="transmembrane region" description="Helical" evidence="7">
    <location>
        <begin position="161"/>
        <end position="184"/>
    </location>
</feature>
<keyword evidence="3" id="KW-1003">Cell membrane</keyword>
<evidence type="ECO:0000313" key="9">
    <source>
        <dbReference type="Proteomes" id="UP000218023"/>
    </source>
</evidence>
<proteinExistence type="inferred from homology"/>
<reference evidence="8 9" key="1">
    <citation type="submission" date="2017-09" db="EMBL/GenBank/DDBJ databases">
        <title>Paracoccus alkalisoli sp. nov., isolated from saline alkaline soil.</title>
        <authorList>
            <person name="Dong X."/>
            <person name="Zhang G."/>
        </authorList>
    </citation>
    <scope>NUCLEOTIDE SEQUENCE [LARGE SCALE GENOMIC DNA]</scope>
    <source>
        <strain evidence="8 9">WN007</strain>
    </source>
</reference>
<evidence type="ECO:0000313" key="8">
    <source>
        <dbReference type="EMBL" id="PAU96112.1"/>
    </source>
</evidence>
<feature type="transmembrane region" description="Helical" evidence="7">
    <location>
        <begin position="99"/>
        <end position="118"/>
    </location>
</feature>
<dbReference type="GO" id="GO:0005886">
    <property type="term" value="C:plasma membrane"/>
    <property type="evidence" value="ECO:0007669"/>
    <property type="project" value="UniProtKB-SubCell"/>
</dbReference>
<gene>
    <name evidence="8" type="ORF">CK240_15530</name>
</gene>
<comment type="subcellular location">
    <subcellularLocation>
        <location evidence="1">Cell membrane</location>
        <topology evidence="1">Multi-pass membrane protein</topology>
    </subcellularLocation>
</comment>
<dbReference type="OrthoDB" id="9770347at2"/>
<comment type="caution">
    <text evidence="8">The sequence shown here is derived from an EMBL/GenBank/DDBJ whole genome shotgun (WGS) entry which is preliminary data.</text>
</comment>
<accession>A0A2A2GH76</accession>
<sequence length="503" mass="53748">MHRFGKALVAQDSTIFDPPAGSLGRSVGRGALMTGGAQTVRLACQFASVIVLSRLLAPEDFGIVAMAAPVMGFVGLFQDLGLMQATVQKKHITHAEVNALFWINMGISALLAGILILASPLAARFYEEPGVGLLVAALSLQILVSGAGGQHHAILNRRMQFGRLAVLDSVSAVVGLGVAIVWALVDPGYWALYAGGLATAITATVMAWAASGWRPGWPRWVAGAGGLVNFGAGITGFNFANFFARNLDNVLIGRYRGNEELGLYDRAYKLLLFPLQQVTNPLSRVMVPALSRMTDEPHRYRHAYLRVAPLLLLVTLPGVALAIAMADVLVPFALGQQWAGSALIFQALGFAGLLQSLNNPSGWLFISQGRSAEFMRWGIVTALTSVAAFVIGLPYGAYGVALAYAVSEYLRTPLLWLYVGRRGPVGAGDMARAAFPFVVGAHLAIGLLWVIRPHLPDAPLSALILGTLLSYSLVIAFAALFEPGRRTLRECLRLLRRQSVIAV</sequence>
<evidence type="ECO:0000256" key="2">
    <source>
        <dbReference type="ARBA" id="ARBA00007430"/>
    </source>
</evidence>
<evidence type="ECO:0000256" key="6">
    <source>
        <dbReference type="ARBA" id="ARBA00023136"/>
    </source>
</evidence>
<name>A0A2A2GH76_9RHOB</name>
<evidence type="ECO:0000256" key="1">
    <source>
        <dbReference type="ARBA" id="ARBA00004651"/>
    </source>
</evidence>
<feature type="transmembrane region" description="Helical" evidence="7">
    <location>
        <begin position="377"/>
        <end position="395"/>
    </location>
</feature>
<feature type="transmembrane region" description="Helical" evidence="7">
    <location>
        <begin position="431"/>
        <end position="451"/>
    </location>
</feature>
<feature type="transmembrane region" description="Helical" evidence="7">
    <location>
        <begin position="190"/>
        <end position="210"/>
    </location>
</feature>
<dbReference type="Proteomes" id="UP000218023">
    <property type="component" value="Unassembled WGS sequence"/>
</dbReference>
<dbReference type="AlphaFoldDB" id="A0A2A2GH76"/>
<dbReference type="Pfam" id="PF13440">
    <property type="entry name" value="Polysacc_synt_3"/>
    <property type="match status" value="1"/>
</dbReference>
<dbReference type="PANTHER" id="PTHR30250">
    <property type="entry name" value="PST FAMILY PREDICTED COLANIC ACID TRANSPORTER"/>
    <property type="match status" value="1"/>
</dbReference>
<evidence type="ECO:0000256" key="3">
    <source>
        <dbReference type="ARBA" id="ARBA00022475"/>
    </source>
</evidence>
<evidence type="ECO:0000256" key="7">
    <source>
        <dbReference type="SAM" id="Phobius"/>
    </source>
</evidence>
<keyword evidence="9" id="KW-1185">Reference proteome</keyword>
<protein>
    <submittedName>
        <fullName evidence="8">Flippase</fullName>
    </submittedName>
</protein>
<feature type="transmembrane region" description="Helical" evidence="7">
    <location>
        <begin position="338"/>
        <end position="357"/>
    </location>
</feature>
<keyword evidence="4 7" id="KW-0812">Transmembrane</keyword>
<feature type="transmembrane region" description="Helical" evidence="7">
    <location>
        <begin position="303"/>
        <end position="326"/>
    </location>
</feature>
<feature type="transmembrane region" description="Helical" evidence="7">
    <location>
        <begin position="61"/>
        <end position="78"/>
    </location>
</feature>
<comment type="similarity">
    <text evidence="2">Belongs to the polysaccharide synthase family.</text>
</comment>
<keyword evidence="6 7" id="KW-0472">Membrane</keyword>
<dbReference type="PANTHER" id="PTHR30250:SF10">
    <property type="entry name" value="LIPOPOLYSACCHARIDE BIOSYNTHESIS PROTEIN WZXC"/>
    <property type="match status" value="1"/>
</dbReference>
<feature type="transmembrane region" description="Helical" evidence="7">
    <location>
        <begin position="463"/>
        <end position="481"/>
    </location>
</feature>